<dbReference type="Proteomes" id="UP000593564">
    <property type="component" value="Unassembled WGS sequence"/>
</dbReference>
<evidence type="ECO:0000256" key="1">
    <source>
        <dbReference type="ARBA" id="ARBA00005851"/>
    </source>
</evidence>
<dbReference type="EMBL" id="JACBKZ010000003">
    <property type="protein sequence ID" value="KAF5953689.1"/>
    <property type="molecule type" value="Genomic_DNA"/>
</dbReference>
<dbReference type="InterPro" id="IPR014347">
    <property type="entry name" value="Tautomerase/MIF_sf"/>
</dbReference>
<dbReference type="PANTHER" id="PTHR11954:SF42">
    <property type="entry name" value="TAUTOMERASE_MIF SUPERFAMILY PROTEIN"/>
    <property type="match status" value="1"/>
</dbReference>
<evidence type="ECO:0000313" key="2">
    <source>
        <dbReference type="EMBL" id="KAF5953689.1"/>
    </source>
</evidence>
<dbReference type="Gene3D" id="3.30.429.10">
    <property type="entry name" value="Macrophage Migration Inhibitory Factor"/>
    <property type="match status" value="1"/>
</dbReference>
<comment type="similarity">
    <text evidence="1">Belongs to the MIF family.</text>
</comment>
<accession>A0A7J7HLT2</accession>
<dbReference type="Pfam" id="PF01187">
    <property type="entry name" value="MIF"/>
    <property type="match status" value="1"/>
</dbReference>
<sequence>MKNREKRKEKERVAARSEMREKVWWREKVEVWWSSLAVVTVADKTLVWRWKMREREGVGSRITFDIAGDNDTKYVMIGLKDSVPIAFGGTEEPAAYGELVSIGGLTPDVNKNLSAVFSTILETKLSVPTSRFFLKFYDTKASYINLLSYLWKMSHCHALVYSYCVLRACLGPSKTRICMHALD</sequence>
<dbReference type="GO" id="GO:0050178">
    <property type="term" value="F:phenylpyruvate tautomerase activity"/>
    <property type="evidence" value="ECO:0007669"/>
    <property type="project" value="TreeGrafter"/>
</dbReference>
<dbReference type="SUPFAM" id="SSF55331">
    <property type="entry name" value="Tautomerase/MIF"/>
    <property type="match status" value="1"/>
</dbReference>
<comment type="caution">
    <text evidence="2">The sequence shown here is derived from an EMBL/GenBank/DDBJ whole genome shotgun (WGS) entry which is preliminary data.</text>
</comment>
<dbReference type="AlphaFoldDB" id="A0A7J7HLT2"/>
<protein>
    <submittedName>
        <fullName evidence="2">Uncharacterized protein</fullName>
    </submittedName>
</protein>
<name>A0A7J7HLT2_CAMSI</name>
<reference evidence="3" key="1">
    <citation type="journal article" date="2020" name="Nat. Commun.">
        <title>Genome assembly of wild tea tree DASZ reveals pedigree and selection history of tea varieties.</title>
        <authorList>
            <person name="Zhang W."/>
            <person name="Zhang Y."/>
            <person name="Qiu H."/>
            <person name="Guo Y."/>
            <person name="Wan H."/>
            <person name="Zhang X."/>
            <person name="Scossa F."/>
            <person name="Alseekh S."/>
            <person name="Zhang Q."/>
            <person name="Wang P."/>
            <person name="Xu L."/>
            <person name="Schmidt M.H."/>
            <person name="Jia X."/>
            <person name="Li D."/>
            <person name="Zhu A."/>
            <person name="Guo F."/>
            <person name="Chen W."/>
            <person name="Ni D."/>
            <person name="Usadel B."/>
            <person name="Fernie A.R."/>
            <person name="Wen W."/>
        </authorList>
    </citation>
    <scope>NUCLEOTIDE SEQUENCE [LARGE SCALE GENOMIC DNA]</scope>
    <source>
        <strain evidence="3">cv. G240</strain>
    </source>
</reference>
<organism evidence="2 3">
    <name type="scientific">Camellia sinensis</name>
    <name type="common">Tea plant</name>
    <name type="synonym">Thea sinensis</name>
    <dbReference type="NCBI Taxonomy" id="4442"/>
    <lineage>
        <taxon>Eukaryota</taxon>
        <taxon>Viridiplantae</taxon>
        <taxon>Streptophyta</taxon>
        <taxon>Embryophyta</taxon>
        <taxon>Tracheophyta</taxon>
        <taxon>Spermatophyta</taxon>
        <taxon>Magnoliopsida</taxon>
        <taxon>eudicotyledons</taxon>
        <taxon>Gunneridae</taxon>
        <taxon>Pentapetalae</taxon>
        <taxon>asterids</taxon>
        <taxon>Ericales</taxon>
        <taxon>Theaceae</taxon>
        <taxon>Camellia</taxon>
    </lineage>
</organism>
<keyword evidence="3" id="KW-1185">Reference proteome</keyword>
<proteinExistence type="inferred from homology"/>
<gene>
    <name evidence="2" type="ORF">HYC85_006545</name>
</gene>
<evidence type="ECO:0000313" key="3">
    <source>
        <dbReference type="Proteomes" id="UP000593564"/>
    </source>
</evidence>
<reference evidence="2 3" key="2">
    <citation type="submission" date="2020-07" db="EMBL/GenBank/DDBJ databases">
        <title>Genome assembly of wild tea tree DASZ reveals pedigree and selection history of tea varieties.</title>
        <authorList>
            <person name="Zhang W."/>
        </authorList>
    </citation>
    <scope>NUCLEOTIDE SEQUENCE [LARGE SCALE GENOMIC DNA]</scope>
    <source>
        <strain evidence="3">cv. G240</strain>
        <tissue evidence="2">Leaf</tissue>
    </source>
</reference>
<dbReference type="PANTHER" id="PTHR11954">
    <property type="entry name" value="D-DOPACHROME DECARBOXYLASE"/>
    <property type="match status" value="1"/>
</dbReference>
<dbReference type="GO" id="GO:0005615">
    <property type="term" value="C:extracellular space"/>
    <property type="evidence" value="ECO:0007669"/>
    <property type="project" value="TreeGrafter"/>
</dbReference>
<dbReference type="InterPro" id="IPR001398">
    <property type="entry name" value="Macrophage_inhib_fac"/>
</dbReference>